<dbReference type="Gramene" id="AET6Gv20982900.7">
    <property type="protein sequence ID" value="AET6Gv20982900.7"/>
    <property type="gene ID" value="AET6Gv20982900"/>
</dbReference>
<dbReference type="EnsemblPlants" id="AET6Gv20982900.6">
    <property type="protein sequence ID" value="AET6Gv20982900.6"/>
    <property type="gene ID" value="AET6Gv20982900"/>
</dbReference>
<protein>
    <recommendedName>
        <fullName evidence="1">DUF382 domain-containing protein</fullName>
    </recommendedName>
</protein>
<dbReference type="AlphaFoldDB" id="A0A453Q500"/>
<reference evidence="3" key="2">
    <citation type="journal article" date="2017" name="Nat. Plants">
        <title>The Aegilops tauschii genome reveals multiple impacts of transposons.</title>
        <authorList>
            <person name="Zhao G."/>
            <person name="Zou C."/>
            <person name="Li K."/>
            <person name="Wang K."/>
            <person name="Li T."/>
            <person name="Gao L."/>
            <person name="Zhang X."/>
            <person name="Wang H."/>
            <person name="Yang Z."/>
            <person name="Liu X."/>
            <person name="Jiang W."/>
            <person name="Mao L."/>
            <person name="Kong X."/>
            <person name="Jiao Y."/>
            <person name="Jia J."/>
        </authorList>
    </citation>
    <scope>NUCLEOTIDE SEQUENCE [LARGE SCALE GENOMIC DNA]</scope>
    <source>
        <strain evidence="3">cv. AL8/78</strain>
    </source>
</reference>
<organism evidence="2 3">
    <name type="scientific">Aegilops tauschii subsp. strangulata</name>
    <name type="common">Goatgrass</name>
    <dbReference type="NCBI Taxonomy" id="200361"/>
    <lineage>
        <taxon>Eukaryota</taxon>
        <taxon>Viridiplantae</taxon>
        <taxon>Streptophyta</taxon>
        <taxon>Embryophyta</taxon>
        <taxon>Tracheophyta</taxon>
        <taxon>Spermatophyta</taxon>
        <taxon>Magnoliopsida</taxon>
        <taxon>Liliopsida</taxon>
        <taxon>Poales</taxon>
        <taxon>Poaceae</taxon>
        <taxon>BOP clade</taxon>
        <taxon>Pooideae</taxon>
        <taxon>Triticodae</taxon>
        <taxon>Triticeae</taxon>
        <taxon>Triticinae</taxon>
        <taxon>Aegilops</taxon>
    </lineage>
</organism>
<evidence type="ECO:0000259" key="1">
    <source>
        <dbReference type="Pfam" id="PF04037"/>
    </source>
</evidence>
<keyword evidence="3" id="KW-1185">Reference proteome</keyword>
<accession>A0A453Q500</accession>
<reference evidence="2" key="4">
    <citation type="submission" date="2019-03" db="UniProtKB">
        <authorList>
            <consortium name="EnsemblPlants"/>
        </authorList>
    </citation>
    <scope>IDENTIFICATION</scope>
</reference>
<dbReference type="InterPro" id="IPR007180">
    <property type="entry name" value="DUF382"/>
</dbReference>
<dbReference type="Gramene" id="AET6Gv20982900.1">
    <property type="protein sequence ID" value="AET6Gv20982900.1"/>
    <property type="gene ID" value="AET6Gv20982900"/>
</dbReference>
<name>A0A453Q500_AEGTS</name>
<dbReference type="EnsemblPlants" id="AET6Gv20982900.1">
    <property type="protein sequence ID" value="AET6Gv20982900.1"/>
    <property type="gene ID" value="AET6Gv20982900"/>
</dbReference>
<sequence length="92" mass="10286">MLLFQGKRDIEKQQFQLPDFIAASGIEKIRQVSNLSIAGPITQSYHGGSQSSRFIRPESKKELLFSRALQSWLFPQSMLPASIISAMLSSNT</sequence>
<reference evidence="3" key="1">
    <citation type="journal article" date="2014" name="Science">
        <title>Ancient hybridizations among the ancestral genomes of bread wheat.</title>
        <authorList>
            <consortium name="International Wheat Genome Sequencing Consortium,"/>
            <person name="Marcussen T."/>
            <person name="Sandve S.R."/>
            <person name="Heier L."/>
            <person name="Spannagl M."/>
            <person name="Pfeifer M."/>
            <person name="Jakobsen K.S."/>
            <person name="Wulff B.B."/>
            <person name="Steuernagel B."/>
            <person name="Mayer K.F."/>
            <person name="Olsen O.A."/>
        </authorList>
    </citation>
    <scope>NUCLEOTIDE SEQUENCE [LARGE SCALE GENOMIC DNA]</scope>
    <source>
        <strain evidence="3">cv. AL8/78</strain>
    </source>
</reference>
<feature type="domain" description="DUF382" evidence="1">
    <location>
        <begin position="4"/>
        <end position="32"/>
    </location>
</feature>
<dbReference type="EnsemblPlants" id="AET6Gv20982900.7">
    <property type="protein sequence ID" value="AET6Gv20982900.7"/>
    <property type="gene ID" value="AET6Gv20982900"/>
</dbReference>
<dbReference type="Gramene" id="AET6Gv20982900.6">
    <property type="protein sequence ID" value="AET6Gv20982900.6"/>
    <property type="gene ID" value="AET6Gv20982900"/>
</dbReference>
<proteinExistence type="predicted"/>
<reference evidence="2" key="3">
    <citation type="journal article" date="2017" name="Nature">
        <title>Genome sequence of the progenitor of the wheat D genome Aegilops tauschii.</title>
        <authorList>
            <person name="Luo M.C."/>
            <person name="Gu Y.Q."/>
            <person name="Puiu D."/>
            <person name="Wang H."/>
            <person name="Twardziok S.O."/>
            <person name="Deal K.R."/>
            <person name="Huo N."/>
            <person name="Zhu T."/>
            <person name="Wang L."/>
            <person name="Wang Y."/>
            <person name="McGuire P.E."/>
            <person name="Liu S."/>
            <person name="Long H."/>
            <person name="Ramasamy R.K."/>
            <person name="Rodriguez J.C."/>
            <person name="Van S.L."/>
            <person name="Yuan L."/>
            <person name="Wang Z."/>
            <person name="Xia Z."/>
            <person name="Xiao L."/>
            <person name="Anderson O.D."/>
            <person name="Ouyang S."/>
            <person name="Liang Y."/>
            <person name="Zimin A.V."/>
            <person name="Pertea G."/>
            <person name="Qi P."/>
            <person name="Bennetzen J.L."/>
            <person name="Dai X."/>
            <person name="Dawson M.W."/>
            <person name="Muller H.G."/>
            <person name="Kugler K."/>
            <person name="Rivarola-Duarte L."/>
            <person name="Spannagl M."/>
            <person name="Mayer K.F.X."/>
            <person name="Lu F.H."/>
            <person name="Bevan M.W."/>
            <person name="Leroy P."/>
            <person name="Li P."/>
            <person name="You F.M."/>
            <person name="Sun Q."/>
            <person name="Liu Z."/>
            <person name="Lyons E."/>
            <person name="Wicker T."/>
            <person name="Salzberg S.L."/>
            <person name="Devos K.M."/>
            <person name="Dvorak J."/>
        </authorList>
    </citation>
    <scope>NUCLEOTIDE SEQUENCE [LARGE SCALE GENOMIC DNA]</scope>
    <source>
        <strain evidence="2">cv. AL8/78</strain>
    </source>
</reference>
<evidence type="ECO:0000313" key="2">
    <source>
        <dbReference type="EnsemblPlants" id="AET6Gv20982900.6"/>
    </source>
</evidence>
<evidence type="ECO:0000313" key="3">
    <source>
        <dbReference type="Proteomes" id="UP000015105"/>
    </source>
</evidence>
<reference evidence="2" key="5">
    <citation type="journal article" date="2021" name="G3 (Bethesda)">
        <title>Aegilops tauschii genome assembly Aet v5.0 features greater sequence contiguity and improved annotation.</title>
        <authorList>
            <person name="Wang L."/>
            <person name="Zhu T."/>
            <person name="Rodriguez J.C."/>
            <person name="Deal K.R."/>
            <person name="Dubcovsky J."/>
            <person name="McGuire P.E."/>
            <person name="Lux T."/>
            <person name="Spannagl M."/>
            <person name="Mayer K.F.X."/>
            <person name="Baldrich P."/>
            <person name="Meyers B.C."/>
            <person name="Huo N."/>
            <person name="Gu Y.Q."/>
            <person name="Zhou H."/>
            <person name="Devos K.M."/>
            <person name="Bennetzen J.L."/>
            <person name="Unver T."/>
            <person name="Budak H."/>
            <person name="Gulick P.J."/>
            <person name="Galiba G."/>
            <person name="Kalapos B."/>
            <person name="Nelson D.R."/>
            <person name="Li P."/>
            <person name="You F.M."/>
            <person name="Luo M.C."/>
            <person name="Dvorak J."/>
        </authorList>
    </citation>
    <scope>NUCLEOTIDE SEQUENCE [LARGE SCALE GENOMIC DNA]</scope>
    <source>
        <strain evidence="2">cv. AL8/78</strain>
    </source>
</reference>
<dbReference type="GO" id="GO:0005634">
    <property type="term" value="C:nucleus"/>
    <property type="evidence" value="ECO:0007669"/>
    <property type="project" value="InterPro"/>
</dbReference>
<dbReference type="Pfam" id="PF04037">
    <property type="entry name" value="DUF382"/>
    <property type="match status" value="1"/>
</dbReference>
<dbReference type="Proteomes" id="UP000015105">
    <property type="component" value="Chromosome 6D"/>
</dbReference>